<comment type="caution">
    <text evidence="1">The sequence shown here is derived from an EMBL/GenBank/DDBJ whole genome shotgun (WGS) entry which is preliminary data.</text>
</comment>
<dbReference type="AlphaFoldDB" id="A0A2V5KBT5"/>
<dbReference type="RefSeq" id="WP_110842872.1">
    <property type="nucleotide sequence ID" value="NZ_QJVJ01000013.1"/>
</dbReference>
<dbReference type="InterPro" id="IPR016181">
    <property type="entry name" value="Acyl_CoA_acyltransferase"/>
</dbReference>
<sequence>MPTHFSRCTTDEDFARASLFVIERKRDLHPSFTTLDAVAFLYDYLTQGHLVQVVDTADNRIVAVSAYYHGSPERQFEDKDVAFIDLALADRSSRGTRVFVNGLRDLADHIAERHPDVDELRFAARADNAYIRNLYAKFSTESYTREGTVGEEVVFCVKINRLRSMLSRYAKV</sequence>
<evidence type="ECO:0008006" key="3">
    <source>
        <dbReference type="Google" id="ProtNLM"/>
    </source>
</evidence>
<protein>
    <recommendedName>
        <fullName evidence="3">GNAT family N-acetyltransferase</fullName>
    </recommendedName>
</protein>
<keyword evidence="2" id="KW-1185">Reference proteome</keyword>
<proteinExistence type="predicted"/>
<name>A0A2V5KBT5_9BACL</name>
<dbReference type="EMBL" id="QJVJ01000013">
    <property type="protein sequence ID" value="PYI51360.1"/>
    <property type="molecule type" value="Genomic_DNA"/>
</dbReference>
<evidence type="ECO:0000313" key="2">
    <source>
        <dbReference type="Proteomes" id="UP000247476"/>
    </source>
</evidence>
<dbReference type="OrthoDB" id="2968015at2"/>
<evidence type="ECO:0000313" key="1">
    <source>
        <dbReference type="EMBL" id="PYI51360.1"/>
    </source>
</evidence>
<accession>A0A2V5KBT5</accession>
<dbReference type="SUPFAM" id="SSF55729">
    <property type="entry name" value="Acyl-CoA N-acyltransferases (Nat)"/>
    <property type="match status" value="1"/>
</dbReference>
<gene>
    <name evidence="1" type="ORF">DLM86_25375</name>
</gene>
<dbReference type="Proteomes" id="UP000247476">
    <property type="component" value="Unassembled WGS sequence"/>
</dbReference>
<organism evidence="1 2">
    <name type="scientific">Paenibacillus flagellatus</name>
    <dbReference type="NCBI Taxonomy" id="2211139"/>
    <lineage>
        <taxon>Bacteria</taxon>
        <taxon>Bacillati</taxon>
        <taxon>Bacillota</taxon>
        <taxon>Bacilli</taxon>
        <taxon>Bacillales</taxon>
        <taxon>Paenibacillaceae</taxon>
        <taxon>Paenibacillus</taxon>
    </lineage>
</organism>
<reference evidence="1 2" key="1">
    <citation type="submission" date="2018-05" db="EMBL/GenBank/DDBJ databases">
        <title>Paenibacillus flagellatus sp. nov., isolated from selenium mineral soil.</title>
        <authorList>
            <person name="Dai X."/>
        </authorList>
    </citation>
    <scope>NUCLEOTIDE SEQUENCE [LARGE SCALE GENOMIC DNA]</scope>
    <source>
        <strain evidence="1 2">DXL2</strain>
    </source>
</reference>